<organism evidence="3">
    <name type="scientific">Phaffia rhodozyma</name>
    <name type="common">Yeast</name>
    <name type="synonym">Xanthophyllomyces dendrorhous</name>
    <dbReference type="NCBI Taxonomy" id="264483"/>
    <lineage>
        <taxon>Eukaryota</taxon>
        <taxon>Fungi</taxon>
        <taxon>Dikarya</taxon>
        <taxon>Basidiomycota</taxon>
        <taxon>Agaricomycotina</taxon>
        <taxon>Tremellomycetes</taxon>
        <taxon>Cystofilobasidiales</taxon>
        <taxon>Mrakiaceae</taxon>
        <taxon>Phaffia</taxon>
    </lineage>
</organism>
<dbReference type="Pfam" id="PF00010">
    <property type="entry name" value="HLH"/>
    <property type="match status" value="1"/>
</dbReference>
<feature type="compositionally biased region" description="Low complexity" evidence="1">
    <location>
        <begin position="48"/>
        <end position="69"/>
    </location>
</feature>
<feature type="domain" description="BHLH" evidence="2">
    <location>
        <begin position="84"/>
        <end position="159"/>
    </location>
</feature>
<dbReference type="EMBL" id="LN483273">
    <property type="protein sequence ID" value="CDZ98096.1"/>
    <property type="molecule type" value="Genomic_DNA"/>
</dbReference>
<evidence type="ECO:0000256" key="1">
    <source>
        <dbReference type="SAM" id="MobiDB-lite"/>
    </source>
</evidence>
<accession>A0A0F7SGR7</accession>
<protein>
    <submittedName>
        <fullName evidence="3">Myc-type, basic helix-loop-helix (BHLH) domain</fullName>
    </submittedName>
</protein>
<dbReference type="GO" id="GO:0046983">
    <property type="term" value="F:protein dimerization activity"/>
    <property type="evidence" value="ECO:0007669"/>
    <property type="project" value="InterPro"/>
</dbReference>
<proteinExistence type="predicted"/>
<evidence type="ECO:0000313" key="3">
    <source>
        <dbReference type="EMBL" id="CDZ98096.1"/>
    </source>
</evidence>
<dbReference type="InterPro" id="IPR036638">
    <property type="entry name" value="HLH_DNA-bd_sf"/>
</dbReference>
<feature type="region of interest" description="Disordered" evidence="1">
    <location>
        <begin position="1"/>
        <end position="90"/>
    </location>
</feature>
<dbReference type="InterPro" id="IPR011598">
    <property type="entry name" value="bHLH_dom"/>
</dbReference>
<dbReference type="PROSITE" id="PS50888">
    <property type="entry name" value="BHLH"/>
    <property type="match status" value="1"/>
</dbReference>
<dbReference type="Gene3D" id="4.10.280.10">
    <property type="entry name" value="Helix-loop-helix DNA-binding domain"/>
    <property type="match status" value="1"/>
</dbReference>
<feature type="compositionally biased region" description="Basic residues" evidence="1">
    <location>
        <begin position="79"/>
        <end position="90"/>
    </location>
</feature>
<evidence type="ECO:0000259" key="2">
    <source>
        <dbReference type="PROSITE" id="PS50888"/>
    </source>
</evidence>
<dbReference type="SUPFAM" id="SSF47459">
    <property type="entry name" value="HLH, helix-loop-helix DNA-binding domain"/>
    <property type="match status" value="1"/>
</dbReference>
<sequence>MNTRSAHLPTPSPSPNLYPVATSPVRRRSTCSQYGKSNHNLPPPSPPALCLSNPSSHPSVQSSDHPVPSARQTSATSKKSTRTQRKINHSIIEKRRRVRINDCLEALRSLVPGWDELKSLGAGAKEGEDEDGWVGEGKGAGKEFKLEVLMRKASQDLKPSA</sequence>
<reference evidence="3" key="1">
    <citation type="submission" date="2014-08" db="EMBL/GenBank/DDBJ databases">
        <authorList>
            <person name="Sharma Rahul"/>
            <person name="Thines Marco"/>
        </authorList>
    </citation>
    <scope>NUCLEOTIDE SEQUENCE</scope>
</reference>
<dbReference type="AlphaFoldDB" id="A0A0F7SGR7"/>
<name>A0A0F7SGR7_PHARH</name>